<reference evidence="1" key="2">
    <citation type="journal article" date="2015" name="Fish Shellfish Immunol.">
        <title>Early steps in the European eel (Anguilla anguilla)-Vibrio vulnificus interaction in the gills: Role of the RtxA13 toxin.</title>
        <authorList>
            <person name="Callol A."/>
            <person name="Pajuelo D."/>
            <person name="Ebbesson L."/>
            <person name="Teles M."/>
            <person name="MacKenzie S."/>
            <person name="Amaro C."/>
        </authorList>
    </citation>
    <scope>NUCLEOTIDE SEQUENCE</scope>
</reference>
<protein>
    <submittedName>
        <fullName evidence="1">Uncharacterized protein</fullName>
    </submittedName>
</protein>
<reference evidence="1" key="1">
    <citation type="submission" date="2014-11" db="EMBL/GenBank/DDBJ databases">
        <authorList>
            <person name="Amaro Gonzalez C."/>
        </authorList>
    </citation>
    <scope>NUCLEOTIDE SEQUENCE</scope>
</reference>
<name>A0A0E9RDT4_ANGAN</name>
<sequence length="44" mass="4979">MPVFTNLKRTGLTGTISHTIKTILIIQKCIPFVVSYNRSDMNLL</sequence>
<dbReference type="EMBL" id="GBXM01081291">
    <property type="protein sequence ID" value="JAH27286.1"/>
    <property type="molecule type" value="Transcribed_RNA"/>
</dbReference>
<organism evidence="1">
    <name type="scientific">Anguilla anguilla</name>
    <name type="common">European freshwater eel</name>
    <name type="synonym">Muraena anguilla</name>
    <dbReference type="NCBI Taxonomy" id="7936"/>
    <lineage>
        <taxon>Eukaryota</taxon>
        <taxon>Metazoa</taxon>
        <taxon>Chordata</taxon>
        <taxon>Craniata</taxon>
        <taxon>Vertebrata</taxon>
        <taxon>Euteleostomi</taxon>
        <taxon>Actinopterygii</taxon>
        <taxon>Neopterygii</taxon>
        <taxon>Teleostei</taxon>
        <taxon>Anguilliformes</taxon>
        <taxon>Anguillidae</taxon>
        <taxon>Anguilla</taxon>
    </lineage>
</organism>
<dbReference type="AlphaFoldDB" id="A0A0E9RDT4"/>
<accession>A0A0E9RDT4</accession>
<evidence type="ECO:0000313" key="1">
    <source>
        <dbReference type="EMBL" id="JAH27286.1"/>
    </source>
</evidence>
<proteinExistence type="predicted"/>